<name>A0ABP6WPI5_9ACTN</name>
<comment type="caution">
    <text evidence="1">The sequence shown here is derived from an EMBL/GenBank/DDBJ whole genome shotgun (WGS) entry which is preliminary data.</text>
</comment>
<reference evidence="2" key="1">
    <citation type="journal article" date="2019" name="Int. J. Syst. Evol. Microbiol.">
        <title>The Global Catalogue of Microorganisms (GCM) 10K type strain sequencing project: providing services to taxonomists for standard genome sequencing and annotation.</title>
        <authorList>
            <consortium name="The Broad Institute Genomics Platform"/>
            <consortium name="The Broad Institute Genome Sequencing Center for Infectious Disease"/>
            <person name="Wu L."/>
            <person name="Ma J."/>
        </authorList>
    </citation>
    <scope>NUCLEOTIDE SEQUENCE [LARGE SCALE GENOMIC DNA]</scope>
    <source>
        <strain evidence="2">JCM 16540</strain>
    </source>
</reference>
<keyword evidence="2" id="KW-1185">Reference proteome</keyword>
<evidence type="ECO:0000313" key="2">
    <source>
        <dbReference type="Proteomes" id="UP001500767"/>
    </source>
</evidence>
<protein>
    <recommendedName>
        <fullName evidence="3">Transcriptional regulator, AbiEi antitoxin, Type IV TA system</fullName>
    </recommendedName>
</protein>
<organism evidence="1 2">
    <name type="scientific">Microlunatus spumicola</name>
    <dbReference type="NCBI Taxonomy" id="81499"/>
    <lineage>
        <taxon>Bacteria</taxon>
        <taxon>Bacillati</taxon>
        <taxon>Actinomycetota</taxon>
        <taxon>Actinomycetes</taxon>
        <taxon>Propionibacteriales</taxon>
        <taxon>Propionibacteriaceae</taxon>
        <taxon>Microlunatus</taxon>
    </lineage>
</organism>
<dbReference type="EMBL" id="BAAAYR010000001">
    <property type="protein sequence ID" value="GAA3554634.1"/>
    <property type="molecule type" value="Genomic_DNA"/>
</dbReference>
<evidence type="ECO:0008006" key="3">
    <source>
        <dbReference type="Google" id="ProtNLM"/>
    </source>
</evidence>
<evidence type="ECO:0000313" key="1">
    <source>
        <dbReference type="EMBL" id="GAA3554634.1"/>
    </source>
</evidence>
<dbReference type="RefSeq" id="WP_204912197.1">
    <property type="nucleotide sequence ID" value="NZ_BAAAYR010000001.1"/>
</dbReference>
<sequence length="323" mass="35590">MDHLTSLLTRRGYVTRGEALAHGETDQTLHAALRSGVLVRLRYGAYALAHVVADLDEAGRHVLLARACLAQQRGRVALAGPSAALFRGYDVFGHDLETVHLARLDAGSARRESGVVHHRLGSAVALGVEVRDQVLVVSAQDAVWQTALLSELEGGVVTADSALHQHPELALPLARVAAASLAQPHSRTARLALRLARGESESPGESLTRMACFRHGIPAPALQRDVVDHRGRLIGRADFYWEQFRLLGEFDGRIKYQRLLREGETDTQAVVREKTREDEMRATACGMSRFVWSEVQPGSTGRRMAKLQHELEQSRRLYVRVAS</sequence>
<proteinExistence type="predicted"/>
<accession>A0ABP6WPI5</accession>
<dbReference type="Proteomes" id="UP001500767">
    <property type="component" value="Unassembled WGS sequence"/>
</dbReference>
<gene>
    <name evidence="1" type="ORF">GCM10022197_07200</name>
</gene>